<dbReference type="AlphaFoldDB" id="A0A0K9PQV5"/>
<feature type="compositionally biased region" description="Polar residues" evidence="3">
    <location>
        <begin position="174"/>
        <end position="186"/>
    </location>
</feature>
<dbReference type="GO" id="GO:0072699">
    <property type="term" value="P:protein localization to cortical microtubule cytoskeleton"/>
    <property type="evidence" value="ECO:0000318"/>
    <property type="project" value="GO_Central"/>
</dbReference>
<dbReference type="PANTHER" id="PTHR31342">
    <property type="entry name" value="PROTEIN CHUP1, CHLOROPLASTIC"/>
    <property type="match status" value="1"/>
</dbReference>
<evidence type="ECO:0000313" key="5">
    <source>
        <dbReference type="Proteomes" id="UP000036987"/>
    </source>
</evidence>
<proteinExistence type="predicted"/>
<dbReference type="PANTHER" id="PTHR31342:SF43">
    <property type="entry name" value="F11A17.16"/>
    <property type="match status" value="1"/>
</dbReference>
<dbReference type="SUPFAM" id="SSF101447">
    <property type="entry name" value="Formin homology 2 domain (FH2 domain)"/>
    <property type="match status" value="1"/>
</dbReference>
<evidence type="ECO:0000256" key="2">
    <source>
        <dbReference type="SAM" id="Coils"/>
    </source>
</evidence>
<protein>
    <recommendedName>
        <fullName evidence="6">Protein CHUP1, chloroplastic</fullName>
    </recommendedName>
</protein>
<dbReference type="Proteomes" id="UP000036987">
    <property type="component" value="Unassembled WGS sequence"/>
</dbReference>
<keyword evidence="5" id="KW-1185">Reference proteome</keyword>
<sequence>MRQHVAPTTLTPTSTPKISPKGNHERRRSTLPNTNHLIISPDVRKKKVRPTTHGGGGFGAGTAAVTTRENTKTKTNTNTNTKTEEKREFLLQRLEESNGLVRALKEEVLGLKKKMEDLEVRNIVLETQNRMTGEDLVAAQTKILMLESLNMKKESEFRDSKNRIDVVDVEISEKQSLNSPVKSPNPSRIAMGSPPPPPPPPPPRHTCTKMSAMQKETPSLVEFYHSLTKRDRKANSPSGLANCTTSVVNKAHSNIVGEIQNRSSHLLAIKADVETKGEFINSLITKVHTMMFTGIEDLLDFVEWLDKELSTLADERAVLKHFNWPEQKADAMREAAFEYRALKRVHDEVSLFEDDKSLTFEVCLKKMENLLNKSERSIQRLSKLRDGTMACYRWHKIPTNWMFDSGIMRKIKLGTMKLAKICMNRVPFDSQESLLLHCIRFSYRVHQFTGGLDVETMSAFEDLRTRIHPTESQKLLPRIIPF</sequence>
<evidence type="ECO:0008006" key="6">
    <source>
        <dbReference type="Google" id="ProtNLM"/>
    </source>
</evidence>
<dbReference type="EMBL" id="LFYR01000678">
    <property type="protein sequence ID" value="KMZ71344.1"/>
    <property type="molecule type" value="Genomic_DNA"/>
</dbReference>
<organism evidence="4 5">
    <name type="scientific">Zostera marina</name>
    <name type="common">Eelgrass</name>
    <dbReference type="NCBI Taxonomy" id="29655"/>
    <lineage>
        <taxon>Eukaryota</taxon>
        <taxon>Viridiplantae</taxon>
        <taxon>Streptophyta</taxon>
        <taxon>Embryophyta</taxon>
        <taxon>Tracheophyta</taxon>
        <taxon>Spermatophyta</taxon>
        <taxon>Magnoliopsida</taxon>
        <taxon>Liliopsida</taxon>
        <taxon>Zosteraceae</taxon>
        <taxon>Zostera</taxon>
    </lineage>
</organism>
<feature type="region of interest" description="Disordered" evidence="3">
    <location>
        <begin position="1"/>
        <end position="36"/>
    </location>
</feature>
<evidence type="ECO:0000256" key="3">
    <source>
        <dbReference type="SAM" id="MobiDB-lite"/>
    </source>
</evidence>
<dbReference type="OrthoDB" id="673648at2759"/>
<feature type="coiled-coil region" evidence="2">
    <location>
        <begin position="87"/>
        <end position="121"/>
    </location>
</feature>
<evidence type="ECO:0000313" key="4">
    <source>
        <dbReference type="EMBL" id="KMZ71344.1"/>
    </source>
</evidence>
<feature type="compositionally biased region" description="Pro residues" evidence="3">
    <location>
        <begin position="193"/>
        <end position="204"/>
    </location>
</feature>
<comment type="caution">
    <text evidence="4">The sequence shown here is derived from an EMBL/GenBank/DDBJ whole genome shotgun (WGS) entry which is preliminary data.</text>
</comment>
<keyword evidence="1 2" id="KW-0175">Coiled coil</keyword>
<feature type="region of interest" description="Disordered" evidence="3">
    <location>
        <begin position="44"/>
        <end position="63"/>
    </location>
</feature>
<name>A0A0K9PQV5_ZOSMR</name>
<evidence type="ECO:0000256" key="1">
    <source>
        <dbReference type="ARBA" id="ARBA00023054"/>
    </source>
</evidence>
<reference evidence="5" key="1">
    <citation type="journal article" date="2016" name="Nature">
        <title>The genome of the seagrass Zostera marina reveals angiosperm adaptation to the sea.</title>
        <authorList>
            <person name="Olsen J.L."/>
            <person name="Rouze P."/>
            <person name="Verhelst B."/>
            <person name="Lin Y.-C."/>
            <person name="Bayer T."/>
            <person name="Collen J."/>
            <person name="Dattolo E."/>
            <person name="De Paoli E."/>
            <person name="Dittami S."/>
            <person name="Maumus F."/>
            <person name="Michel G."/>
            <person name="Kersting A."/>
            <person name="Lauritano C."/>
            <person name="Lohaus R."/>
            <person name="Toepel M."/>
            <person name="Tonon T."/>
            <person name="Vanneste K."/>
            <person name="Amirebrahimi M."/>
            <person name="Brakel J."/>
            <person name="Bostroem C."/>
            <person name="Chovatia M."/>
            <person name="Grimwood J."/>
            <person name="Jenkins J.W."/>
            <person name="Jueterbock A."/>
            <person name="Mraz A."/>
            <person name="Stam W.T."/>
            <person name="Tice H."/>
            <person name="Bornberg-Bauer E."/>
            <person name="Green P.J."/>
            <person name="Pearson G.A."/>
            <person name="Procaccini G."/>
            <person name="Duarte C.M."/>
            <person name="Schmutz J."/>
            <person name="Reusch T.B.H."/>
            <person name="Van de Peer Y."/>
        </authorList>
    </citation>
    <scope>NUCLEOTIDE SEQUENCE [LARGE SCALE GENOMIC DNA]</scope>
    <source>
        <strain evidence="5">cv. Finnish</strain>
    </source>
</reference>
<dbReference type="OMA" id="YQDYKIP"/>
<dbReference type="InterPro" id="IPR040265">
    <property type="entry name" value="CHUP1/IPGA1-like"/>
</dbReference>
<accession>A0A0K9PQV5</accession>
<feature type="region of interest" description="Disordered" evidence="3">
    <location>
        <begin position="172"/>
        <end position="209"/>
    </location>
</feature>
<gene>
    <name evidence="4" type="ORF">ZOSMA_182G00340</name>
</gene>
<dbReference type="GO" id="GO:0055028">
    <property type="term" value="C:cortical microtubule"/>
    <property type="evidence" value="ECO:0000318"/>
    <property type="project" value="GO_Central"/>
</dbReference>
<feature type="compositionally biased region" description="Polar residues" evidence="3">
    <location>
        <begin position="1"/>
        <end position="17"/>
    </location>
</feature>